<proteinExistence type="predicted"/>
<accession>A0A9W8N016</accession>
<name>A0A9W8N016_9AGAR</name>
<dbReference type="Proteomes" id="UP001148786">
    <property type="component" value="Unassembled WGS sequence"/>
</dbReference>
<keyword evidence="3" id="KW-0949">S-adenosyl-L-methionine</keyword>
<dbReference type="PANTHER" id="PTHR21008:SF1">
    <property type="entry name" value="25S RRNA (ADENINE(2142)-N(1))-METHYLTRANSFERASE"/>
    <property type="match status" value="1"/>
</dbReference>
<dbReference type="EMBL" id="JANKHO010000073">
    <property type="protein sequence ID" value="KAJ3515963.1"/>
    <property type="molecule type" value="Genomic_DNA"/>
</dbReference>
<dbReference type="GO" id="GO:0005730">
    <property type="term" value="C:nucleolus"/>
    <property type="evidence" value="ECO:0007669"/>
    <property type="project" value="TreeGrafter"/>
</dbReference>
<dbReference type="Pfam" id="PF11968">
    <property type="entry name" value="Bmt2"/>
    <property type="match status" value="1"/>
</dbReference>
<dbReference type="AlphaFoldDB" id="A0A9W8N016"/>
<evidence type="ECO:0000256" key="3">
    <source>
        <dbReference type="ARBA" id="ARBA00022691"/>
    </source>
</evidence>
<sequence>MSVLGQRNERGGGSEKIFIGWMKELRLHKKSENHGKLRLLEVGALMPDNYLSCSKWIDNTPTDLHSRHPQIIEQDFLQINAEKNTAIWDAISLSLVLNFVPIPEDRAWLRRQGACLLLHINSCVKMAFYFSHFRYPASQTPAISRLIT</sequence>
<evidence type="ECO:0000256" key="2">
    <source>
        <dbReference type="ARBA" id="ARBA00022679"/>
    </source>
</evidence>
<keyword evidence="5" id="KW-1185">Reference proteome</keyword>
<evidence type="ECO:0000313" key="4">
    <source>
        <dbReference type="EMBL" id="KAJ3515963.1"/>
    </source>
</evidence>
<dbReference type="GO" id="GO:0016433">
    <property type="term" value="F:rRNA (adenine) methyltransferase activity"/>
    <property type="evidence" value="ECO:0007669"/>
    <property type="project" value="TreeGrafter"/>
</dbReference>
<evidence type="ECO:0000256" key="1">
    <source>
        <dbReference type="ARBA" id="ARBA00022603"/>
    </source>
</evidence>
<evidence type="ECO:0000313" key="5">
    <source>
        <dbReference type="Proteomes" id="UP001148786"/>
    </source>
</evidence>
<comment type="caution">
    <text evidence="4">The sequence shown here is derived from an EMBL/GenBank/DDBJ whole genome shotgun (WGS) entry which is preliminary data.</text>
</comment>
<protein>
    <submittedName>
        <fullName evidence="4">Uncharacterized protein</fullName>
    </submittedName>
</protein>
<dbReference type="PANTHER" id="PTHR21008">
    <property type="entry name" value="S-ADENOSYLMETHIONINE SENSOR UPSTREAM OF MTORC1-RELATED"/>
    <property type="match status" value="1"/>
</dbReference>
<organism evidence="4 5">
    <name type="scientific">Agrocybe chaxingu</name>
    <dbReference type="NCBI Taxonomy" id="84603"/>
    <lineage>
        <taxon>Eukaryota</taxon>
        <taxon>Fungi</taxon>
        <taxon>Dikarya</taxon>
        <taxon>Basidiomycota</taxon>
        <taxon>Agaricomycotina</taxon>
        <taxon>Agaricomycetes</taxon>
        <taxon>Agaricomycetidae</taxon>
        <taxon>Agaricales</taxon>
        <taxon>Agaricineae</taxon>
        <taxon>Strophariaceae</taxon>
        <taxon>Agrocybe</taxon>
    </lineage>
</organism>
<reference evidence="4" key="1">
    <citation type="submission" date="2022-07" db="EMBL/GenBank/DDBJ databases">
        <title>Genome Sequence of Agrocybe chaxingu.</title>
        <authorList>
            <person name="Buettner E."/>
        </authorList>
    </citation>
    <scope>NUCLEOTIDE SEQUENCE</scope>
    <source>
        <strain evidence="4">MP-N11</strain>
    </source>
</reference>
<dbReference type="InterPro" id="IPR021867">
    <property type="entry name" value="Bmt2/SAMTOR"/>
</dbReference>
<keyword evidence="1" id="KW-0489">Methyltransferase</keyword>
<keyword evidence="2" id="KW-0808">Transferase</keyword>
<gene>
    <name evidence="4" type="ORF">NLJ89_g1423</name>
</gene>
<dbReference type="OrthoDB" id="5954793at2759"/>